<reference evidence="8" key="2">
    <citation type="submission" date="2025-08" db="UniProtKB">
        <authorList>
            <consortium name="Ensembl"/>
        </authorList>
    </citation>
    <scope>IDENTIFICATION</scope>
</reference>
<dbReference type="GO" id="GO:0015485">
    <property type="term" value="F:cholesterol binding"/>
    <property type="evidence" value="ECO:0007669"/>
    <property type="project" value="TreeGrafter"/>
</dbReference>
<dbReference type="eggNOG" id="KOG4331">
    <property type="taxonomic scope" value="Eukaryota"/>
</dbReference>
<dbReference type="Ensembl" id="ENSLACT00000003583.1">
    <property type="protein sequence ID" value="ENSLACP00000003551.1"/>
    <property type="gene ID" value="ENSLACG00000003164.1"/>
</dbReference>
<dbReference type="EMBL" id="AFYH01241146">
    <property type="status" value="NOT_ANNOTATED_CDS"/>
    <property type="molecule type" value="Genomic_DNA"/>
</dbReference>
<comment type="similarity">
    <text evidence="2">Belongs to the prominin family.</text>
</comment>
<dbReference type="EMBL" id="AFYH01241145">
    <property type="status" value="NOT_ANNOTATED_CDS"/>
    <property type="molecule type" value="Genomic_DNA"/>
</dbReference>
<keyword evidence="9" id="KW-1185">Reference proteome</keyword>
<evidence type="ECO:0000256" key="6">
    <source>
        <dbReference type="ARBA" id="ARBA00023180"/>
    </source>
</evidence>
<dbReference type="EMBL" id="AFYH01241138">
    <property type="status" value="NOT_ANNOTATED_CDS"/>
    <property type="molecule type" value="Genomic_DNA"/>
</dbReference>
<dbReference type="PANTHER" id="PTHR22730">
    <property type="entry name" value="PROMININ PROM PROTEIN"/>
    <property type="match status" value="1"/>
</dbReference>
<dbReference type="GO" id="GO:0016324">
    <property type="term" value="C:apical plasma membrane"/>
    <property type="evidence" value="ECO:0007669"/>
    <property type="project" value="TreeGrafter"/>
</dbReference>
<dbReference type="GeneTree" id="ENSGT00530000063586"/>
<keyword evidence="3 7" id="KW-0812">Transmembrane</keyword>
<dbReference type="Bgee" id="ENSLACG00000003164">
    <property type="expression patterns" value="Expressed in pelvic fin and 1 other cell type or tissue"/>
</dbReference>
<dbReference type="PANTHER" id="PTHR22730:SF4">
    <property type="entry name" value="PROMININ-1-A-LIKE"/>
    <property type="match status" value="1"/>
</dbReference>
<dbReference type="EMBL" id="AFYH01241141">
    <property type="status" value="NOT_ANNOTATED_CDS"/>
    <property type="molecule type" value="Genomic_DNA"/>
</dbReference>
<reference evidence="8" key="3">
    <citation type="submission" date="2025-09" db="UniProtKB">
        <authorList>
            <consortium name="Ensembl"/>
        </authorList>
    </citation>
    <scope>IDENTIFICATION</scope>
</reference>
<dbReference type="InParanoid" id="H3A1N0"/>
<evidence type="ECO:0000313" key="8">
    <source>
        <dbReference type="Ensembl" id="ENSLACP00000003551.1"/>
    </source>
</evidence>
<dbReference type="InterPro" id="IPR008795">
    <property type="entry name" value="Prominin"/>
</dbReference>
<dbReference type="GO" id="GO:0071914">
    <property type="term" value="C:prominosome"/>
    <property type="evidence" value="ECO:0007669"/>
    <property type="project" value="TreeGrafter"/>
</dbReference>
<evidence type="ECO:0000313" key="9">
    <source>
        <dbReference type="Proteomes" id="UP000008672"/>
    </source>
</evidence>
<dbReference type="AlphaFoldDB" id="H3A1N0"/>
<dbReference type="HOGENOM" id="CLU_008293_0_0_1"/>
<dbReference type="EMBL" id="AFYH01241137">
    <property type="status" value="NOT_ANNOTATED_CDS"/>
    <property type="molecule type" value="Genomic_DNA"/>
</dbReference>
<sequence>QVIKYEIGFLVCAAIGVIFIVFMPLVGCCFSCCRCCGRCGGRMFQEQTKSTSCKRMALVSSLFIITTIILSRKVCLNLLLAAGIFGNVSPLNDNLQRWVAFFFLNSKANQINTVTDESSVPIEEVTRNLDGIGEVLGRSILDQLGTDVYPVLGNISELAQGINRTRDDMLTLNEISRRLQDNQKILEKNLTDIQTSLTATINSNSCNGCGSMKTRINGLVPDANYGVLSLPPPPPKKKNVREPFKNFLKKIPDLLSFLPSTDIRTPFCVEVKKQLQSIRNQIEKLTSEIPITDSLSQINQQLDSVTTTVEEYLPDAQMINRYSVRWIAAAVLCCFILLIVVCNYLGLVMGSLGHKSNVDPTKRGCLSNSGGNFFMAGTGFSFIFSWLLMILVCLTFVVGGNIYSLVCKSWENQELSKFLAGAPPPRWSVLDYVVERGFTGRRHDSPLHNCESPPLTFGTSLQVEKNFTKTDLQVLANELDQLANTQVSMNRIFYLFHHFPNQIIYVLAPKTDGYARGVLRMLCYRHSSKVSLLCVSEGWGRKGNKTLVPNKIVVKRKMNNWKESLEKKVDLKLVMQSLMCTESCFTIVNHWIYRMREERAWWWRDVVGYTHKESEAFLNCQLNYFQLYVDWAKKTLTEDIGRCKPAANSIDAAYVISCVYFVDSLNAFWFSLGWCTIFLIPSIILSVKLAKFYRRMKCADVYE</sequence>
<keyword evidence="5 7" id="KW-0472">Membrane</keyword>
<dbReference type="OMA" id="XIRETRE"/>
<dbReference type="EMBL" id="AFYH01241140">
    <property type="status" value="NOT_ANNOTATED_CDS"/>
    <property type="molecule type" value="Genomic_DNA"/>
</dbReference>
<evidence type="ECO:0000256" key="1">
    <source>
        <dbReference type="ARBA" id="ARBA00004475"/>
    </source>
</evidence>
<dbReference type="EMBL" id="AFYH01241142">
    <property type="status" value="NOT_ANNOTATED_CDS"/>
    <property type="molecule type" value="Genomic_DNA"/>
</dbReference>
<proteinExistence type="inferred from homology"/>
<keyword evidence="4 7" id="KW-1133">Transmembrane helix</keyword>
<dbReference type="GO" id="GO:0009986">
    <property type="term" value="C:cell surface"/>
    <property type="evidence" value="ECO:0007669"/>
    <property type="project" value="TreeGrafter"/>
</dbReference>
<dbReference type="GO" id="GO:0031528">
    <property type="term" value="C:microvillus membrane"/>
    <property type="evidence" value="ECO:0007669"/>
    <property type="project" value="UniProtKB-SubCell"/>
</dbReference>
<dbReference type="EMBL" id="AFYH01241144">
    <property type="status" value="NOT_ANNOTATED_CDS"/>
    <property type="molecule type" value="Genomic_DNA"/>
</dbReference>
<dbReference type="GO" id="GO:0005929">
    <property type="term" value="C:cilium"/>
    <property type="evidence" value="ECO:0007669"/>
    <property type="project" value="TreeGrafter"/>
</dbReference>
<protein>
    <recommendedName>
        <fullName evidence="10">Prominin 2</fullName>
    </recommendedName>
</protein>
<dbReference type="Proteomes" id="UP000008672">
    <property type="component" value="Unassembled WGS sequence"/>
</dbReference>
<organism evidence="8 9">
    <name type="scientific">Latimeria chalumnae</name>
    <name type="common">Coelacanth</name>
    <dbReference type="NCBI Taxonomy" id="7897"/>
    <lineage>
        <taxon>Eukaryota</taxon>
        <taxon>Metazoa</taxon>
        <taxon>Chordata</taxon>
        <taxon>Craniata</taxon>
        <taxon>Vertebrata</taxon>
        <taxon>Euteleostomi</taxon>
        <taxon>Coelacanthiformes</taxon>
        <taxon>Coelacanthidae</taxon>
        <taxon>Latimeria</taxon>
    </lineage>
</organism>
<evidence type="ECO:0000256" key="2">
    <source>
        <dbReference type="ARBA" id="ARBA00006058"/>
    </source>
</evidence>
<keyword evidence="6" id="KW-0325">Glycoprotein</keyword>
<evidence type="ECO:0000256" key="7">
    <source>
        <dbReference type="SAM" id="Phobius"/>
    </source>
</evidence>
<dbReference type="EMBL" id="AFYH01241139">
    <property type="status" value="NOT_ANNOTATED_CDS"/>
    <property type="molecule type" value="Genomic_DNA"/>
</dbReference>
<evidence type="ECO:0000256" key="4">
    <source>
        <dbReference type="ARBA" id="ARBA00022989"/>
    </source>
</evidence>
<evidence type="ECO:0000256" key="3">
    <source>
        <dbReference type="ARBA" id="ARBA00022692"/>
    </source>
</evidence>
<dbReference type="EMBL" id="AFYH01241143">
    <property type="status" value="NOT_ANNOTATED_CDS"/>
    <property type="molecule type" value="Genomic_DNA"/>
</dbReference>
<comment type="subcellular location">
    <subcellularLocation>
        <location evidence="1">Cell projection</location>
        <location evidence="1">Microvillus membrane</location>
        <topology evidence="1">Multi-pass membrane protein</topology>
    </subcellularLocation>
</comment>
<name>H3A1N0_LATCH</name>
<accession>H3A1N0</accession>
<feature type="transmembrane region" description="Helical" evidence="7">
    <location>
        <begin position="373"/>
        <end position="398"/>
    </location>
</feature>
<feature type="transmembrane region" description="Helical" evidence="7">
    <location>
        <begin position="667"/>
        <end position="687"/>
    </location>
</feature>
<dbReference type="Pfam" id="PF05478">
    <property type="entry name" value="Prominin"/>
    <property type="match status" value="2"/>
</dbReference>
<evidence type="ECO:0000256" key="5">
    <source>
        <dbReference type="ARBA" id="ARBA00023136"/>
    </source>
</evidence>
<feature type="transmembrane region" description="Helical" evidence="7">
    <location>
        <begin position="326"/>
        <end position="352"/>
    </location>
</feature>
<feature type="transmembrane region" description="Helical" evidence="7">
    <location>
        <begin position="7"/>
        <end position="26"/>
    </location>
</feature>
<evidence type="ECO:0008006" key="10">
    <source>
        <dbReference type="Google" id="ProtNLM"/>
    </source>
</evidence>
<reference evidence="9" key="1">
    <citation type="submission" date="2011-08" db="EMBL/GenBank/DDBJ databases">
        <title>The draft genome of Latimeria chalumnae.</title>
        <authorList>
            <person name="Di Palma F."/>
            <person name="Alfoldi J."/>
            <person name="Johnson J."/>
            <person name="Berlin A."/>
            <person name="Gnerre S."/>
            <person name="Jaffe D."/>
            <person name="MacCallum I."/>
            <person name="Young S."/>
            <person name="Walker B.J."/>
            <person name="Lander E."/>
            <person name="Lindblad-Toh K."/>
        </authorList>
    </citation>
    <scope>NUCLEOTIDE SEQUENCE [LARGE SCALE GENOMIC DNA]</scope>
    <source>
        <strain evidence="9">Wild caught</strain>
    </source>
</reference>